<evidence type="ECO:0000256" key="8">
    <source>
        <dbReference type="NCBIfam" id="TIGR00484"/>
    </source>
</evidence>
<sequence>MSEKIEKIRNIALAGHSGSGKTTISEALLFNAKVIDRLGRVEDGNTAMDSEPEEVKRSSSITSGLFQYEWKKHTINLIDTPGDQNFFSDAIGCLQAADSAVIVIDAVDGVKVQTEESWEFAATHNLPCVIFMNKLDKERADFAQALEDAKASLQEPRPIILQLPIGAKEELKGVVDLVNMKAYTYDGSGNRTAIDIPADMQETVEAEKEALIENIAEADDTLLERYLEGEALTDAELNGALKKGILNRVFVPVLCGAATSNIGIDLLADFVTTCMPSPADRGPWTAKDGDGNDVVCAPDPAEPFAGFVFKTVSAFSGLLSFVRVVSGSLGSDGSLFNAIQEENERFNQLMVSKGKKQDSVNEAVPGAIVAVPKLKLTKTGDTLCDPARKVIFDCVKPLPLVVSFAVQPKNKGDEDKLQSSITKLTEEDPSLVLSRDAESKAIILSGRGQIHIETAVERLKRKFNVEVVLDLPKIPYRETFTKKVRVQGRHKKQSGGHGQFGDCWIQMEPMERGEGFEFVDQIVGGAIPKNYIPAVEKGIIEAAEKGPLAGFPCVDFRTILDFGSYHSVDSSEMAFKIAGSLAFKKAAVEAGPVLLEPIMEITVTTPEEYMGDVMGHLNSKRGRVLGMDSKGKNQVVKAHVPMGEFQSYDPDLRSMTGGRGKFTLTFSHYEIMPTQEAQKVIEAAETENQQA</sequence>
<dbReference type="InterPro" id="IPR035647">
    <property type="entry name" value="EFG_III/V"/>
</dbReference>
<dbReference type="Pfam" id="PF00009">
    <property type="entry name" value="GTP_EFTU"/>
    <property type="match status" value="1"/>
</dbReference>
<dbReference type="KEGG" id="dol:Dole_1660"/>
<dbReference type="CDD" id="cd01434">
    <property type="entry name" value="EFG_mtEFG1_IV"/>
    <property type="match status" value="1"/>
</dbReference>
<dbReference type="PROSITE" id="PS51722">
    <property type="entry name" value="G_TR_2"/>
    <property type="match status" value="1"/>
</dbReference>
<dbReference type="InterPro" id="IPR009022">
    <property type="entry name" value="EFG_III"/>
</dbReference>
<dbReference type="Gene3D" id="3.40.50.300">
    <property type="entry name" value="P-loop containing nucleotide triphosphate hydrolases"/>
    <property type="match status" value="1"/>
</dbReference>
<dbReference type="InterPro" id="IPR035649">
    <property type="entry name" value="EFG_V"/>
</dbReference>
<dbReference type="InterPro" id="IPR014721">
    <property type="entry name" value="Ribsml_uS5_D2-typ_fold_subgr"/>
</dbReference>
<dbReference type="FunFam" id="3.30.70.240:FF:000001">
    <property type="entry name" value="Elongation factor G"/>
    <property type="match status" value="1"/>
</dbReference>
<protein>
    <recommendedName>
        <fullName evidence="2 8">Elongation factor G</fullName>
    </recommendedName>
</protein>
<dbReference type="SMART" id="SM00838">
    <property type="entry name" value="EFG_C"/>
    <property type="match status" value="1"/>
</dbReference>
<dbReference type="CDD" id="cd03713">
    <property type="entry name" value="EFG_mtEFG_C"/>
    <property type="match status" value="1"/>
</dbReference>
<dbReference type="SMART" id="SM00889">
    <property type="entry name" value="EFG_IV"/>
    <property type="match status" value="1"/>
</dbReference>
<dbReference type="EMBL" id="CP000859">
    <property type="protein sequence ID" value="ABW67464.1"/>
    <property type="molecule type" value="Genomic_DNA"/>
</dbReference>
<dbReference type="NCBIfam" id="TIGR00484">
    <property type="entry name" value="EF-G"/>
    <property type="match status" value="1"/>
</dbReference>
<evidence type="ECO:0000313" key="10">
    <source>
        <dbReference type="EMBL" id="ABW67464.1"/>
    </source>
</evidence>
<dbReference type="FunFam" id="3.30.230.10:FF:000003">
    <property type="entry name" value="Elongation factor G"/>
    <property type="match status" value="1"/>
</dbReference>
<dbReference type="Pfam" id="PF03764">
    <property type="entry name" value="EFG_IV"/>
    <property type="match status" value="1"/>
</dbReference>
<dbReference type="NCBIfam" id="NF009379">
    <property type="entry name" value="PRK12740.1-3"/>
    <property type="match status" value="1"/>
</dbReference>
<keyword evidence="3" id="KW-0547">Nucleotide-binding</keyword>
<proteinExistence type="inferred from homology"/>
<comment type="similarity">
    <text evidence="1">Belongs to the TRAFAC class translation factor GTPase superfamily. Classic translation factor GTPase family. EF-G/EF-2 subfamily.</text>
</comment>
<dbReference type="Gene3D" id="3.30.70.240">
    <property type="match status" value="1"/>
</dbReference>
<dbReference type="NCBIfam" id="NF009891">
    <property type="entry name" value="PRK13351.1-1"/>
    <property type="match status" value="1"/>
</dbReference>
<dbReference type="InterPro" id="IPR005517">
    <property type="entry name" value="Transl_elong_EFG/EF2_IV"/>
</dbReference>
<dbReference type="eggNOG" id="COG0480">
    <property type="taxonomic scope" value="Bacteria"/>
</dbReference>
<dbReference type="Pfam" id="PF14492">
    <property type="entry name" value="EFG_III"/>
    <property type="match status" value="1"/>
</dbReference>
<evidence type="ECO:0000256" key="1">
    <source>
        <dbReference type="ARBA" id="ARBA00005870"/>
    </source>
</evidence>
<dbReference type="InterPro" id="IPR047872">
    <property type="entry name" value="EFG_IV"/>
</dbReference>
<dbReference type="CDD" id="cd16262">
    <property type="entry name" value="EFG_III"/>
    <property type="match status" value="1"/>
</dbReference>
<dbReference type="InterPro" id="IPR041095">
    <property type="entry name" value="EFG_II"/>
</dbReference>
<accession>A9A0G4</accession>
<dbReference type="GO" id="GO:0003746">
    <property type="term" value="F:translation elongation factor activity"/>
    <property type="evidence" value="ECO:0007669"/>
    <property type="project" value="UniProtKB-UniRule"/>
</dbReference>
<dbReference type="InterPro" id="IPR009000">
    <property type="entry name" value="Transl_B-barrel_sf"/>
</dbReference>
<dbReference type="InterPro" id="IPR004540">
    <property type="entry name" value="Transl_elong_EFG/EF2"/>
</dbReference>
<dbReference type="RefSeq" id="WP_012175080.1">
    <property type="nucleotide sequence ID" value="NC_009943.1"/>
</dbReference>
<dbReference type="CDD" id="cd04170">
    <property type="entry name" value="EF-G_bact"/>
    <property type="match status" value="1"/>
</dbReference>
<reference evidence="10 11" key="1">
    <citation type="submission" date="2007-10" db="EMBL/GenBank/DDBJ databases">
        <title>Complete sequence of Desulfococcus oleovorans Hxd3.</title>
        <authorList>
            <consortium name="US DOE Joint Genome Institute"/>
            <person name="Copeland A."/>
            <person name="Lucas S."/>
            <person name="Lapidus A."/>
            <person name="Barry K."/>
            <person name="Glavina del Rio T."/>
            <person name="Dalin E."/>
            <person name="Tice H."/>
            <person name="Pitluck S."/>
            <person name="Kiss H."/>
            <person name="Brettin T."/>
            <person name="Bruce D."/>
            <person name="Detter J.C."/>
            <person name="Han C."/>
            <person name="Schmutz J."/>
            <person name="Larimer F."/>
            <person name="Land M."/>
            <person name="Hauser L."/>
            <person name="Kyrpides N."/>
            <person name="Kim E."/>
            <person name="Wawrik B."/>
            <person name="Richardson P."/>
        </authorList>
    </citation>
    <scope>NUCLEOTIDE SEQUENCE [LARGE SCALE GENOMIC DNA]</scope>
    <source>
        <strain evidence="11">DSM 6200 / JCM 39069 / Hxd3</strain>
    </source>
</reference>
<dbReference type="InterPro" id="IPR000640">
    <property type="entry name" value="EFG_V-like"/>
</dbReference>
<evidence type="ECO:0000259" key="9">
    <source>
        <dbReference type="PROSITE" id="PS51722"/>
    </source>
</evidence>
<dbReference type="SUPFAM" id="SSF50447">
    <property type="entry name" value="Translation proteins"/>
    <property type="match status" value="1"/>
</dbReference>
<dbReference type="InterPro" id="IPR000795">
    <property type="entry name" value="T_Tr_GTP-bd_dom"/>
</dbReference>
<dbReference type="SUPFAM" id="SSF52540">
    <property type="entry name" value="P-loop containing nucleoside triphosphate hydrolases"/>
    <property type="match status" value="1"/>
</dbReference>
<dbReference type="InterPro" id="IPR005225">
    <property type="entry name" value="Small_GTP-bd"/>
</dbReference>
<dbReference type="NCBIfam" id="TIGR00231">
    <property type="entry name" value="small_GTP"/>
    <property type="match status" value="1"/>
</dbReference>
<dbReference type="STRING" id="96561.Dole_1660"/>
<dbReference type="AlphaFoldDB" id="A9A0G4"/>
<evidence type="ECO:0000256" key="2">
    <source>
        <dbReference type="ARBA" id="ARBA00017872"/>
    </source>
</evidence>
<dbReference type="SUPFAM" id="SSF54211">
    <property type="entry name" value="Ribosomal protein S5 domain 2-like"/>
    <property type="match status" value="1"/>
</dbReference>
<dbReference type="PANTHER" id="PTHR43261:SF7">
    <property type="entry name" value="ELONGATION FACTOR G-LIKE PROTEIN"/>
    <property type="match status" value="1"/>
</dbReference>
<dbReference type="InterPro" id="IPR027417">
    <property type="entry name" value="P-loop_NTPase"/>
</dbReference>
<keyword evidence="6" id="KW-0342">GTP-binding</keyword>
<dbReference type="SUPFAM" id="SSF54980">
    <property type="entry name" value="EF-G C-terminal domain-like"/>
    <property type="match status" value="2"/>
</dbReference>
<dbReference type="GO" id="GO:0032790">
    <property type="term" value="P:ribosome disassembly"/>
    <property type="evidence" value="ECO:0007669"/>
    <property type="project" value="TreeGrafter"/>
</dbReference>
<dbReference type="HOGENOM" id="CLU_002794_4_1_7"/>
<dbReference type="Pfam" id="PF22042">
    <property type="entry name" value="EF-G_D2"/>
    <property type="match status" value="1"/>
</dbReference>
<dbReference type="InterPro" id="IPR020568">
    <property type="entry name" value="Ribosomal_Su5_D2-typ_SF"/>
</dbReference>
<dbReference type="NCBIfam" id="NF009381">
    <property type="entry name" value="PRK12740.1-5"/>
    <property type="match status" value="1"/>
</dbReference>
<gene>
    <name evidence="10" type="ordered locus">Dole_1660</name>
</gene>
<evidence type="ECO:0000256" key="6">
    <source>
        <dbReference type="ARBA" id="ARBA00023134"/>
    </source>
</evidence>
<dbReference type="GO" id="GO:0005525">
    <property type="term" value="F:GTP binding"/>
    <property type="evidence" value="ECO:0007669"/>
    <property type="project" value="UniProtKB-UniRule"/>
</dbReference>
<dbReference type="OrthoDB" id="9760518at2"/>
<evidence type="ECO:0000313" key="11">
    <source>
        <dbReference type="Proteomes" id="UP000008561"/>
    </source>
</evidence>
<evidence type="ECO:0000256" key="3">
    <source>
        <dbReference type="ARBA" id="ARBA00022741"/>
    </source>
</evidence>
<keyword evidence="5" id="KW-0648">Protein biosynthesis</keyword>
<keyword evidence="11" id="KW-1185">Reference proteome</keyword>
<keyword evidence="4 10" id="KW-0251">Elongation factor</keyword>
<organism evidence="10 11">
    <name type="scientific">Desulfosudis oleivorans (strain DSM 6200 / JCM 39069 / Hxd3)</name>
    <name type="common">Desulfococcus oleovorans</name>
    <dbReference type="NCBI Taxonomy" id="96561"/>
    <lineage>
        <taxon>Bacteria</taxon>
        <taxon>Pseudomonadati</taxon>
        <taxon>Thermodesulfobacteriota</taxon>
        <taxon>Desulfobacteria</taxon>
        <taxon>Desulfobacterales</taxon>
        <taxon>Desulfosudaceae</taxon>
        <taxon>Desulfosudis</taxon>
    </lineage>
</organism>
<name>A9A0G4_DESOH</name>
<dbReference type="Gene3D" id="3.30.70.870">
    <property type="entry name" value="Elongation Factor G (Translational Gtpase), domain 3"/>
    <property type="match status" value="1"/>
</dbReference>
<dbReference type="Pfam" id="PF00679">
    <property type="entry name" value="EFG_C"/>
    <property type="match status" value="1"/>
</dbReference>
<dbReference type="PANTHER" id="PTHR43261">
    <property type="entry name" value="TRANSLATION ELONGATION FACTOR G-RELATED"/>
    <property type="match status" value="1"/>
</dbReference>
<evidence type="ECO:0000256" key="4">
    <source>
        <dbReference type="ARBA" id="ARBA00022768"/>
    </source>
</evidence>
<feature type="domain" description="Tr-type G" evidence="9">
    <location>
        <begin position="6"/>
        <end position="279"/>
    </location>
</feature>
<evidence type="ECO:0000256" key="5">
    <source>
        <dbReference type="ARBA" id="ARBA00022917"/>
    </source>
</evidence>
<dbReference type="Proteomes" id="UP000008561">
    <property type="component" value="Chromosome"/>
</dbReference>
<dbReference type="PRINTS" id="PR00315">
    <property type="entry name" value="ELONGATNFCT"/>
</dbReference>
<dbReference type="GO" id="GO:0003924">
    <property type="term" value="F:GTPase activity"/>
    <property type="evidence" value="ECO:0007669"/>
    <property type="project" value="InterPro"/>
</dbReference>
<dbReference type="Gene3D" id="2.40.30.10">
    <property type="entry name" value="Translation factors"/>
    <property type="match status" value="1"/>
</dbReference>
<evidence type="ECO:0000256" key="7">
    <source>
        <dbReference type="ARBA" id="ARBA00024731"/>
    </source>
</evidence>
<dbReference type="Gene3D" id="3.30.230.10">
    <property type="match status" value="1"/>
</dbReference>
<dbReference type="InterPro" id="IPR053905">
    <property type="entry name" value="EF-G-like_DII"/>
</dbReference>
<comment type="function">
    <text evidence="7">Catalyzes the GTP-dependent ribosomal translocation step during translation elongation. During this step, the ribosome changes from the pre-translocational (PRE) to the post-translocational (POST) state as the newly formed A-site-bound peptidyl-tRNA and P-site-bound deacylated tRNA move to the P and E sites, respectively. Catalyzes the coordinated movement of the two tRNA molecules, the mRNA and conformational changes in the ribosome.</text>
</comment>